<dbReference type="AlphaFoldDB" id="A0A8T3AX25"/>
<accession>A0A8T3AX25</accession>
<evidence type="ECO:0000313" key="1">
    <source>
        <dbReference type="EMBL" id="KAI0500548.1"/>
    </source>
</evidence>
<organism evidence="1 2">
    <name type="scientific">Dendrobium nobile</name>
    <name type="common">Orchid</name>
    <dbReference type="NCBI Taxonomy" id="94219"/>
    <lineage>
        <taxon>Eukaryota</taxon>
        <taxon>Viridiplantae</taxon>
        <taxon>Streptophyta</taxon>
        <taxon>Embryophyta</taxon>
        <taxon>Tracheophyta</taxon>
        <taxon>Spermatophyta</taxon>
        <taxon>Magnoliopsida</taxon>
        <taxon>Liliopsida</taxon>
        <taxon>Asparagales</taxon>
        <taxon>Orchidaceae</taxon>
        <taxon>Epidendroideae</taxon>
        <taxon>Malaxideae</taxon>
        <taxon>Dendrobiinae</taxon>
        <taxon>Dendrobium</taxon>
    </lineage>
</organism>
<keyword evidence="2" id="KW-1185">Reference proteome</keyword>
<proteinExistence type="predicted"/>
<protein>
    <submittedName>
        <fullName evidence="1">Uncharacterized protein</fullName>
    </submittedName>
</protein>
<comment type="caution">
    <text evidence="1">The sequence shown here is derived from an EMBL/GenBank/DDBJ whole genome shotgun (WGS) entry which is preliminary data.</text>
</comment>
<evidence type="ECO:0000313" key="2">
    <source>
        <dbReference type="Proteomes" id="UP000829196"/>
    </source>
</evidence>
<dbReference type="EMBL" id="JAGYWB010000013">
    <property type="protein sequence ID" value="KAI0500548.1"/>
    <property type="molecule type" value="Genomic_DNA"/>
</dbReference>
<sequence length="102" mass="11841">MVCLKSLCCYHQWLQPSTTLLLLFNKPDGTLYLNAAKAIEKLRKLSLKKHVSECRPYTSLVACTMFFYQCSLSPPLSWRVRSSDVVQRLIKMRHVIPKMYCA</sequence>
<name>A0A8T3AX25_DENNO</name>
<reference evidence="1" key="1">
    <citation type="journal article" date="2022" name="Front. Genet.">
        <title>Chromosome-Scale Assembly of the Dendrobium nobile Genome Provides Insights Into the Molecular Mechanism of the Biosynthesis of the Medicinal Active Ingredient of Dendrobium.</title>
        <authorList>
            <person name="Xu Q."/>
            <person name="Niu S.-C."/>
            <person name="Li K.-L."/>
            <person name="Zheng P.-J."/>
            <person name="Zhang X.-J."/>
            <person name="Jia Y."/>
            <person name="Liu Y."/>
            <person name="Niu Y.-X."/>
            <person name="Yu L.-H."/>
            <person name="Chen D.-F."/>
            <person name="Zhang G.-Q."/>
        </authorList>
    </citation>
    <scope>NUCLEOTIDE SEQUENCE</scope>
    <source>
        <tissue evidence="1">Leaf</tissue>
    </source>
</reference>
<gene>
    <name evidence="1" type="ORF">KFK09_018762</name>
</gene>
<dbReference type="Proteomes" id="UP000829196">
    <property type="component" value="Unassembled WGS sequence"/>
</dbReference>